<keyword evidence="2" id="KW-0378">Hydrolase</keyword>
<gene>
    <name evidence="2" type="ORF">GCM10022281_21380</name>
</gene>
<dbReference type="InterPro" id="IPR006311">
    <property type="entry name" value="TAT_signal"/>
</dbReference>
<dbReference type="PANTHER" id="PTHR46825:SF9">
    <property type="entry name" value="BETA-LACTAMASE-RELATED DOMAIN-CONTAINING PROTEIN"/>
    <property type="match status" value="1"/>
</dbReference>
<name>A0ABP7UC82_9SPHN</name>
<dbReference type="PANTHER" id="PTHR46825">
    <property type="entry name" value="D-ALANYL-D-ALANINE-CARBOXYPEPTIDASE/ENDOPEPTIDASE AMPH"/>
    <property type="match status" value="1"/>
</dbReference>
<evidence type="ECO:0000259" key="1">
    <source>
        <dbReference type="Pfam" id="PF00144"/>
    </source>
</evidence>
<keyword evidence="3" id="KW-1185">Reference proteome</keyword>
<evidence type="ECO:0000313" key="2">
    <source>
        <dbReference type="EMBL" id="GAA4040171.1"/>
    </source>
</evidence>
<dbReference type="Pfam" id="PF00144">
    <property type="entry name" value="Beta-lactamase"/>
    <property type="match status" value="1"/>
</dbReference>
<reference evidence="3" key="1">
    <citation type="journal article" date="2019" name="Int. J. Syst. Evol. Microbiol.">
        <title>The Global Catalogue of Microorganisms (GCM) 10K type strain sequencing project: providing services to taxonomists for standard genome sequencing and annotation.</title>
        <authorList>
            <consortium name="The Broad Institute Genomics Platform"/>
            <consortium name="The Broad Institute Genome Sequencing Center for Infectious Disease"/>
            <person name="Wu L."/>
            <person name="Ma J."/>
        </authorList>
    </citation>
    <scope>NUCLEOTIDE SEQUENCE [LARGE SCALE GENOMIC DNA]</scope>
    <source>
        <strain evidence="3">JCM 17564</strain>
    </source>
</reference>
<proteinExistence type="predicted"/>
<dbReference type="SUPFAM" id="SSF56601">
    <property type="entry name" value="beta-lactamase/transpeptidase-like"/>
    <property type="match status" value="1"/>
</dbReference>
<organism evidence="2 3">
    <name type="scientific">Sphingomonas rosea</name>
    <dbReference type="NCBI Taxonomy" id="335605"/>
    <lineage>
        <taxon>Bacteria</taxon>
        <taxon>Pseudomonadati</taxon>
        <taxon>Pseudomonadota</taxon>
        <taxon>Alphaproteobacteria</taxon>
        <taxon>Sphingomonadales</taxon>
        <taxon>Sphingomonadaceae</taxon>
        <taxon>Sphingomonas</taxon>
    </lineage>
</organism>
<sequence>MSIDRRLFLGGVTAATLLAGTARAARPSPADPLIDAFAREHGFSGSVSLARRGRITHQRLFGLADRERRLAVTPATTFRIGSVSKWFTALAVLRLVERGQMRLAAPIGSYLPTLGAAYAAVPLEHILANDSGIPDRVTQAIGKEPALRTSREGSAAMVARFGDGPLAFQPGAKFDYAFFNWVLVHAALERVTGKPFEQVLRDEVFRPLGLARAGFVDTRDGEIPGLASAYGSDGHPKIVRVPPFGGASGNIHASAADLVRAAHGVFETGRLLRPATRADLLRVRVPSENYALGGRVRTIAGHRVAWETGKVQAYRTHLAHVVGEDRAVLVLNNSDMNQDTLTALVEQLLPLA</sequence>
<evidence type="ECO:0000313" key="3">
    <source>
        <dbReference type="Proteomes" id="UP001424459"/>
    </source>
</evidence>
<dbReference type="GO" id="GO:0016787">
    <property type="term" value="F:hydrolase activity"/>
    <property type="evidence" value="ECO:0007669"/>
    <property type="project" value="UniProtKB-KW"/>
</dbReference>
<feature type="domain" description="Beta-lactamase-related" evidence="1">
    <location>
        <begin position="33"/>
        <end position="336"/>
    </location>
</feature>
<dbReference type="InterPro" id="IPR001466">
    <property type="entry name" value="Beta-lactam-related"/>
</dbReference>
<dbReference type="Gene3D" id="3.40.710.10">
    <property type="entry name" value="DD-peptidase/beta-lactamase superfamily"/>
    <property type="match status" value="1"/>
</dbReference>
<dbReference type="PROSITE" id="PS51318">
    <property type="entry name" value="TAT"/>
    <property type="match status" value="1"/>
</dbReference>
<dbReference type="RefSeq" id="WP_344697068.1">
    <property type="nucleotide sequence ID" value="NZ_BAABBR010000001.1"/>
</dbReference>
<dbReference type="EMBL" id="BAABBR010000001">
    <property type="protein sequence ID" value="GAA4040171.1"/>
    <property type="molecule type" value="Genomic_DNA"/>
</dbReference>
<accession>A0ABP7UC82</accession>
<dbReference type="Proteomes" id="UP001424459">
    <property type="component" value="Unassembled WGS sequence"/>
</dbReference>
<dbReference type="InterPro" id="IPR012338">
    <property type="entry name" value="Beta-lactam/transpept-like"/>
</dbReference>
<dbReference type="InterPro" id="IPR050491">
    <property type="entry name" value="AmpC-like"/>
</dbReference>
<comment type="caution">
    <text evidence="2">The sequence shown here is derived from an EMBL/GenBank/DDBJ whole genome shotgun (WGS) entry which is preliminary data.</text>
</comment>
<protein>
    <submittedName>
        <fullName evidence="2">Serine hydrolase domain-containing protein</fullName>
    </submittedName>
</protein>